<protein>
    <submittedName>
        <fullName evidence="2">tRNA threonylcarbamoyladenosine biosynthesis protein TsaB</fullName>
    </submittedName>
</protein>
<dbReference type="NCBIfam" id="TIGR03725">
    <property type="entry name" value="T6A_YeaZ"/>
    <property type="match status" value="1"/>
</dbReference>
<evidence type="ECO:0000313" key="3">
    <source>
        <dbReference type="Proteomes" id="UP000189857"/>
    </source>
</evidence>
<dbReference type="PANTHER" id="PTHR11735:SF11">
    <property type="entry name" value="TRNA THREONYLCARBAMOYLADENOSINE BIOSYNTHESIS PROTEIN TSAB"/>
    <property type="match status" value="1"/>
</dbReference>
<dbReference type="GO" id="GO:0005829">
    <property type="term" value="C:cytosol"/>
    <property type="evidence" value="ECO:0007669"/>
    <property type="project" value="TreeGrafter"/>
</dbReference>
<dbReference type="EMBL" id="FUXA01000022">
    <property type="protein sequence ID" value="SKA04491.1"/>
    <property type="molecule type" value="Genomic_DNA"/>
</dbReference>
<dbReference type="RefSeq" id="WP_078788215.1">
    <property type="nucleotide sequence ID" value="NZ_FMTO01000022.1"/>
</dbReference>
<dbReference type="InterPro" id="IPR000905">
    <property type="entry name" value="Gcp-like_dom"/>
</dbReference>
<accession>A0A1T4QLZ8</accession>
<gene>
    <name evidence="2" type="ORF">SAMN02745110_02433</name>
</gene>
<dbReference type="OrthoDB" id="9784166at2"/>
<dbReference type="Proteomes" id="UP000189857">
    <property type="component" value="Unassembled WGS sequence"/>
</dbReference>
<dbReference type="Gene3D" id="3.30.420.40">
    <property type="match status" value="2"/>
</dbReference>
<dbReference type="Pfam" id="PF00814">
    <property type="entry name" value="TsaD"/>
    <property type="match status" value="1"/>
</dbReference>
<evidence type="ECO:0000259" key="1">
    <source>
        <dbReference type="Pfam" id="PF00814"/>
    </source>
</evidence>
<dbReference type="CDD" id="cd24032">
    <property type="entry name" value="ASKHA_NBD_TsaB"/>
    <property type="match status" value="1"/>
</dbReference>
<dbReference type="AlphaFoldDB" id="A0A1T4QLZ8"/>
<dbReference type="GO" id="GO:0002949">
    <property type="term" value="P:tRNA threonylcarbamoyladenosine modification"/>
    <property type="evidence" value="ECO:0007669"/>
    <property type="project" value="InterPro"/>
</dbReference>
<keyword evidence="3" id="KW-1185">Reference proteome</keyword>
<reference evidence="2 3" key="1">
    <citation type="submission" date="2017-02" db="EMBL/GenBank/DDBJ databases">
        <authorList>
            <person name="Peterson S.W."/>
        </authorList>
    </citation>
    <scope>NUCLEOTIDE SEQUENCE [LARGE SCALE GENOMIC DNA]</scope>
    <source>
        <strain evidence="2 3">ATCC 17233</strain>
    </source>
</reference>
<dbReference type="InterPro" id="IPR022496">
    <property type="entry name" value="T6A_TsaB"/>
</dbReference>
<name>A0A1T4QLZ8_9FIRM</name>
<sequence length="232" mass="24926">MKILGIESSSMTASVALVSDDIVMAEFTINNKRTHSETLLPMIDKMLDTVGVNPEELDAVAISAGPGSFTGLRIGAATAKGLALALDIPLVAVPTLEGLAYNLAGDRRLVASVMDARREEVYAGLYDVKDGIKAVIEENALPAEEFIKKLEDISDDIVFVGDGIGVIKNTISKMGDASSFDFAAIHNDKQRGASIASLGKMYMEMGKSINPDDFAPEYLRKSQAERVRDENK</sequence>
<dbReference type="SUPFAM" id="SSF53067">
    <property type="entry name" value="Actin-like ATPase domain"/>
    <property type="match status" value="2"/>
</dbReference>
<proteinExistence type="predicted"/>
<feature type="domain" description="Gcp-like" evidence="1">
    <location>
        <begin position="24"/>
        <end position="225"/>
    </location>
</feature>
<organism evidence="2 3">
    <name type="scientific">Eubacterium ruminantium</name>
    <dbReference type="NCBI Taxonomy" id="42322"/>
    <lineage>
        <taxon>Bacteria</taxon>
        <taxon>Bacillati</taxon>
        <taxon>Bacillota</taxon>
        <taxon>Clostridia</taxon>
        <taxon>Eubacteriales</taxon>
        <taxon>Eubacteriaceae</taxon>
        <taxon>Eubacterium</taxon>
    </lineage>
</organism>
<dbReference type="PANTHER" id="PTHR11735">
    <property type="entry name" value="TRNA N6-ADENOSINE THREONYLCARBAMOYLTRANSFERASE"/>
    <property type="match status" value="1"/>
</dbReference>
<dbReference type="InterPro" id="IPR043129">
    <property type="entry name" value="ATPase_NBD"/>
</dbReference>
<evidence type="ECO:0000313" key="2">
    <source>
        <dbReference type="EMBL" id="SKA04491.1"/>
    </source>
</evidence>